<feature type="domain" description="ABC transmembrane type-1" evidence="8">
    <location>
        <begin position="104"/>
        <end position="306"/>
    </location>
</feature>
<keyword evidence="2 7" id="KW-0813">Transport</keyword>
<dbReference type="CDD" id="cd06261">
    <property type="entry name" value="TM_PBP2"/>
    <property type="match status" value="1"/>
</dbReference>
<proteinExistence type="inferred from homology"/>
<feature type="transmembrane region" description="Helical" evidence="7">
    <location>
        <begin position="107"/>
        <end position="131"/>
    </location>
</feature>
<comment type="subcellular location">
    <subcellularLocation>
        <location evidence="1 7">Cell membrane</location>
        <topology evidence="1 7">Multi-pass membrane protein</topology>
    </subcellularLocation>
</comment>
<dbReference type="Proteomes" id="UP000494214">
    <property type="component" value="Unassembled WGS sequence"/>
</dbReference>
<reference evidence="9 10" key="1">
    <citation type="submission" date="2020-04" db="EMBL/GenBank/DDBJ databases">
        <authorList>
            <person name="De Canck E."/>
        </authorList>
    </citation>
    <scope>NUCLEOTIDE SEQUENCE [LARGE SCALE GENOMIC DNA]</scope>
    <source>
        <strain evidence="9 10">LMG 26690</strain>
    </source>
</reference>
<dbReference type="AlphaFoldDB" id="A0A6S6ZMV2"/>
<dbReference type="RefSeq" id="WP_254594919.1">
    <property type="nucleotide sequence ID" value="NZ_CADIJM010000002.1"/>
</dbReference>
<feature type="transmembrane region" description="Helical" evidence="7">
    <location>
        <begin position="227"/>
        <end position="246"/>
    </location>
</feature>
<dbReference type="GO" id="GO:0071916">
    <property type="term" value="F:dipeptide transmembrane transporter activity"/>
    <property type="evidence" value="ECO:0007669"/>
    <property type="project" value="TreeGrafter"/>
</dbReference>
<feature type="transmembrane region" description="Helical" evidence="7">
    <location>
        <begin position="143"/>
        <end position="171"/>
    </location>
</feature>
<evidence type="ECO:0000313" key="9">
    <source>
        <dbReference type="EMBL" id="CAB3682121.1"/>
    </source>
</evidence>
<dbReference type="PROSITE" id="PS50928">
    <property type="entry name" value="ABC_TM1"/>
    <property type="match status" value="1"/>
</dbReference>
<keyword evidence="6 7" id="KW-0472">Membrane</keyword>
<name>A0A6S6ZMV2_9BURK</name>
<protein>
    <submittedName>
        <fullName evidence="9">Glutathione transport system permease protein GsiC</fullName>
    </submittedName>
</protein>
<evidence type="ECO:0000256" key="7">
    <source>
        <dbReference type="RuleBase" id="RU363032"/>
    </source>
</evidence>
<dbReference type="Pfam" id="PF00528">
    <property type="entry name" value="BPD_transp_1"/>
    <property type="match status" value="1"/>
</dbReference>
<evidence type="ECO:0000256" key="4">
    <source>
        <dbReference type="ARBA" id="ARBA00022692"/>
    </source>
</evidence>
<dbReference type="SUPFAM" id="SSF161098">
    <property type="entry name" value="MetI-like"/>
    <property type="match status" value="1"/>
</dbReference>
<evidence type="ECO:0000256" key="3">
    <source>
        <dbReference type="ARBA" id="ARBA00022475"/>
    </source>
</evidence>
<dbReference type="InterPro" id="IPR035906">
    <property type="entry name" value="MetI-like_sf"/>
</dbReference>
<feature type="transmembrane region" description="Helical" evidence="7">
    <location>
        <begin position="282"/>
        <end position="302"/>
    </location>
</feature>
<evidence type="ECO:0000256" key="2">
    <source>
        <dbReference type="ARBA" id="ARBA00022448"/>
    </source>
</evidence>
<dbReference type="PANTHER" id="PTHR43163">
    <property type="entry name" value="DIPEPTIDE TRANSPORT SYSTEM PERMEASE PROTEIN DPPB-RELATED"/>
    <property type="match status" value="1"/>
</dbReference>
<dbReference type="InterPro" id="IPR000515">
    <property type="entry name" value="MetI-like"/>
</dbReference>
<keyword evidence="5 7" id="KW-1133">Transmembrane helix</keyword>
<evidence type="ECO:0000259" key="8">
    <source>
        <dbReference type="PROSITE" id="PS50928"/>
    </source>
</evidence>
<dbReference type="GO" id="GO:0005886">
    <property type="term" value="C:plasma membrane"/>
    <property type="evidence" value="ECO:0007669"/>
    <property type="project" value="UniProtKB-SubCell"/>
</dbReference>
<dbReference type="EMBL" id="CADIJM010000002">
    <property type="protein sequence ID" value="CAB3682121.1"/>
    <property type="molecule type" value="Genomic_DNA"/>
</dbReference>
<comment type="similarity">
    <text evidence="7">Belongs to the binding-protein-dependent transport system permease family.</text>
</comment>
<gene>
    <name evidence="9" type="primary">gsiC_5</name>
    <name evidence="9" type="ORF">LMG26690_01654</name>
</gene>
<feature type="transmembrane region" description="Helical" evidence="7">
    <location>
        <begin position="183"/>
        <end position="206"/>
    </location>
</feature>
<organism evidence="9 10">
    <name type="scientific">Achromobacter animicus</name>
    <dbReference type="NCBI Taxonomy" id="1389935"/>
    <lineage>
        <taxon>Bacteria</taxon>
        <taxon>Pseudomonadati</taxon>
        <taxon>Pseudomonadota</taxon>
        <taxon>Betaproteobacteria</taxon>
        <taxon>Burkholderiales</taxon>
        <taxon>Alcaligenaceae</taxon>
        <taxon>Achromobacter</taxon>
    </lineage>
</organism>
<dbReference type="PANTHER" id="PTHR43163:SF6">
    <property type="entry name" value="DIPEPTIDE TRANSPORT SYSTEM PERMEASE PROTEIN DPPB-RELATED"/>
    <property type="match status" value="1"/>
</dbReference>
<keyword evidence="4 7" id="KW-0812">Transmembrane</keyword>
<evidence type="ECO:0000256" key="1">
    <source>
        <dbReference type="ARBA" id="ARBA00004651"/>
    </source>
</evidence>
<evidence type="ECO:0000313" key="10">
    <source>
        <dbReference type="Proteomes" id="UP000494214"/>
    </source>
</evidence>
<dbReference type="Gene3D" id="1.10.3720.10">
    <property type="entry name" value="MetI-like"/>
    <property type="match status" value="1"/>
</dbReference>
<keyword evidence="10" id="KW-1185">Reference proteome</keyword>
<feature type="transmembrane region" description="Helical" evidence="7">
    <location>
        <begin position="19"/>
        <end position="40"/>
    </location>
</feature>
<accession>A0A6S6ZMV2</accession>
<keyword evidence="3" id="KW-1003">Cell membrane</keyword>
<evidence type="ECO:0000256" key="5">
    <source>
        <dbReference type="ARBA" id="ARBA00022989"/>
    </source>
</evidence>
<evidence type="ECO:0000256" key="6">
    <source>
        <dbReference type="ARBA" id="ARBA00023136"/>
    </source>
</evidence>
<dbReference type="Pfam" id="PF19300">
    <property type="entry name" value="BPD_transp_1_N"/>
    <property type="match status" value="1"/>
</dbReference>
<dbReference type="InterPro" id="IPR045621">
    <property type="entry name" value="BPD_transp_1_N"/>
</dbReference>
<sequence length="315" mass="34116">MSPTDQGGRGLPRFLLGRFLQGLLVVLGVTTIVFVVTRLIGDPVQAMLPVDASAEDRAVLARALGMDGPIWLQYLHYLRDIASFQFGDSLWQHRPAVDIVLERLSGTLTLCLGALTVAVLLGVPLAIAAALKPGQWADRISVFLSLSGLSLPQFWLGLLLILLFAVTLNWLPSSGSDTAASAVLPIVTLALPALGRIAMMLRSALIDELNSQYVRTARAKGLRSRRVVLVHALRNAAVPTVALLGWEFAAMLAGHTVVVETVFAWPGLGQTAVQAIERQDLVLLQAVVFFIAFLIVILNFCLDIVYRVLDRRIAV</sequence>